<evidence type="ECO:0000313" key="2">
    <source>
        <dbReference type="EMBL" id="KAF4509134.1"/>
    </source>
</evidence>
<feature type="compositionally biased region" description="Basic and acidic residues" evidence="1">
    <location>
        <begin position="1"/>
        <end position="10"/>
    </location>
</feature>
<sequence>MRAVGRETRAARGLRKRAATEARRDEETEAARPEAFSTMELPRESEPGPGPEAESWESMGPRRSEARSGTRAHLPVDDGYDGGYQHPGGGGASHVGGEAPAEVLDVELEGGGLGDGRRRSRGRSHHGETRVVVLGRGRTDVGA</sequence>
<protein>
    <submittedName>
        <fullName evidence="2">Uncharacterized protein</fullName>
    </submittedName>
</protein>
<gene>
    <name evidence="2" type="ORF">G6O67_005434</name>
</gene>
<reference evidence="2 3" key="1">
    <citation type="journal article" date="2020" name="Genome Biol. Evol.">
        <title>A new high-quality draft genome assembly of the Chinese cordyceps Ophiocordyceps sinensis.</title>
        <authorList>
            <person name="Shu R."/>
            <person name="Zhang J."/>
            <person name="Meng Q."/>
            <person name="Zhang H."/>
            <person name="Zhou G."/>
            <person name="Li M."/>
            <person name="Wu P."/>
            <person name="Zhao Y."/>
            <person name="Chen C."/>
            <person name="Qin Q."/>
        </authorList>
    </citation>
    <scope>NUCLEOTIDE SEQUENCE [LARGE SCALE GENOMIC DNA]</scope>
    <source>
        <strain evidence="2 3">IOZ07</strain>
    </source>
</reference>
<proteinExistence type="predicted"/>
<feature type="compositionally biased region" description="Gly residues" evidence="1">
    <location>
        <begin position="81"/>
        <end position="94"/>
    </location>
</feature>
<dbReference type="EMBL" id="JAAVMX010000005">
    <property type="protein sequence ID" value="KAF4509134.1"/>
    <property type="molecule type" value="Genomic_DNA"/>
</dbReference>
<dbReference type="AlphaFoldDB" id="A0A8H4V5X4"/>
<name>A0A8H4V5X4_9HYPO</name>
<comment type="caution">
    <text evidence="2">The sequence shown here is derived from an EMBL/GenBank/DDBJ whole genome shotgun (WGS) entry which is preliminary data.</text>
</comment>
<feature type="region of interest" description="Disordered" evidence="1">
    <location>
        <begin position="1"/>
        <end position="143"/>
    </location>
</feature>
<organism evidence="2 3">
    <name type="scientific">Ophiocordyceps sinensis</name>
    <dbReference type="NCBI Taxonomy" id="72228"/>
    <lineage>
        <taxon>Eukaryota</taxon>
        <taxon>Fungi</taxon>
        <taxon>Dikarya</taxon>
        <taxon>Ascomycota</taxon>
        <taxon>Pezizomycotina</taxon>
        <taxon>Sordariomycetes</taxon>
        <taxon>Hypocreomycetidae</taxon>
        <taxon>Hypocreales</taxon>
        <taxon>Ophiocordycipitaceae</taxon>
        <taxon>Ophiocordyceps</taxon>
    </lineage>
</organism>
<evidence type="ECO:0000256" key="1">
    <source>
        <dbReference type="SAM" id="MobiDB-lite"/>
    </source>
</evidence>
<feature type="compositionally biased region" description="Basic and acidic residues" evidence="1">
    <location>
        <begin position="18"/>
        <end position="32"/>
    </location>
</feature>
<accession>A0A8H4V5X4</accession>
<dbReference type="Proteomes" id="UP000557566">
    <property type="component" value="Unassembled WGS sequence"/>
</dbReference>
<evidence type="ECO:0000313" key="3">
    <source>
        <dbReference type="Proteomes" id="UP000557566"/>
    </source>
</evidence>
<keyword evidence="3" id="KW-1185">Reference proteome</keyword>